<gene>
    <name evidence="2" type="ORF">JJB07_21600</name>
</gene>
<dbReference type="PANTHER" id="PTHR43283:SF7">
    <property type="entry name" value="BETA-LACTAMASE-RELATED DOMAIN-CONTAINING PROTEIN"/>
    <property type="match status" value="1"/>
</dbReference>
<sequence length="309" mass="34711">MKLQTERYTPLVTYVERVQRQLGATASALYVWRQGEVTEWYNGAGIGPASRFHVHSVRKSYIGLALALAQLDGKIGPLDTRVSDYLSDDILDSTTLRHLVTNTHGLRTDNHGQIHRDHPPGKGWLYVNTGIDLLLQLVKQQTGQTVSELIQERILKPHGFCETGWETEASPDLVPDVTNEGTSRLQLTPDRNLYVSARELAKWGLLHKSQEGVFSVTTTVQTPPLLDEDFPRHGYCWYVQDDPCARSEIGEFVPRGSFQILGLNGAVVLVIPELDVVAVRMYNKIGNPPGYHYLRDIRDFGNLIVNLSR</sequence>
<evidence type="ECO:0000313" key="3">
    <source>
        <dbReference type="Proteomes" id="UP000602284"/>
    </source>
</evidence>
<dbReference type="EMBL" id="JAEQNB010000009">
    <property type="protein sequence ID" value="MBL0389192.1"/>
    <property type="molecule type" value="Genomic_DNA"/>
</dbReference>
<reference evidence="2 3" key="1">
    <citation type="submission" date="2021-01" db="EMBL/GenBank/DDBJ databases">
        <title>Tumebacillus sp. strain ITR2 16S ribosomal RNA gene Genome sequencing and assembly.</title>
        <authorList>
            <person name="Kang M."/>
        </authorList>
    </citation>
    <scope>NUCLEOTIDE SEQUENCE [LARGE SCALE GENOMIC DNA]</scope>
    <source>
        <strain evidence="2 3">ITR2</strain>
    </source>
</reference>
<name>A0ABS1JFY9_9BACL</name>
<dbReference type="Pfam" id="PF00144">
    <property type="entry name" value="Beta-lactamase"/>
    <property type="match status" value="1"/>
</dbReference>
<dbReference type="Gene3D" id="3.40.710.10">
    <property type="entry name" value="DD-peptidase/beta-lactamase superfamily"/>
    <property type="match status" value="1"/>
</dbReference>
<protein>
    <submittedName>
        <fullName evidence="2">Beta-lactamase family protein</fullName>
    </submittedName>
</protein>
<dbReference type="SUPFAM" id="SSF56601">
    <property type="entry name" value="beta-lactamase/transpeptidase-like"/>
    <property type="match status" value="1"/>
</dbReference>
<dbReference type="PANTHER" id="PTHR43283">
    <property type="entry name" value="BETA-LACTAMASE-RELATED"/>
    <property type="match status" value="1"/>
</dbReference>
<dbReference type="RefSeq" id="WP_201638194.1">
    <property type="nucleotide sequence ID" value="NZ_JAEQNB010000009.1"/>
</dbReference>
<comment type="caution">
    <text evidence="2">The sequence shown here is derived from an EMBL/GenBank/DDBJ whole genome shotgun (WGS) entry which is preliminary data.</text>
</comment>
<dbReference type="InterPro" id="IPR012338">
    <property type="entry name" value="Beta-lactam/transpept-like"/>
</dbReference>
<proteinExistence type="predicted"/>
<evidence type="ECO:0000313" key="2">
    <source>
        <dbReference type="EMBL" id="MBL0389192.1"/>
    </source>
</evidence>
<feature type="domain" description="Beta-lactamase-related" evidence="1">
    <location>
        <begin position="22"/>
        <end position="290"/>
    </location>
</feature>
<dbReference type="InterPro" id="IPR050789">
    <property type="entry name" value="Diverse_Enzym_Activities"/>
</dbReference>
<accession>A0ABS1JFY9</accession>
<keyword evidence="3" id="KW-1185">Reference proteome</keyword>
<organism evidence="2 3">
    <name type="scientific">Tumebacillus amylolyticus</name>
    <dbReference type="NCBI Taxonomy" id="2801339"/>
    <lineage>
        <taxon>Bacteria</taxon>
        <taxon>Bacillati</taxon>
        <taxon>Bacillota</taxon>
        <taxon>Bacilli</taxon>
        <taxon>Bacillales</taxon>
        <taxon>Alicyclobacillaceae</taxon>
        <taxon>Tumebacillus</taxon>
    </lineage>
</organism>
<dbReference type="InterPro" id="IPR001466">
    <property type="entry name" value="Beta-lactam-related"/>
</dbReference>
<dbReference type="Proteomes" id="UP000602284">
    <property type="component" value="Unassembled WGS sequence"/>
</dbReference>
<evidence type="ECO:0000259" key="1">
    <source>
        <dbReference type="Pfam" id="PF00144"/>
    </source>
</evidence>